<evidence type="ECO:0000259" key="3">
    <source>
        <dbReference type="Pfam" id="PF13360"/>
    </source>
</evidence>
<evidence type="ECO:0000313" key="4">
    <source>
        <dbReference type="EMBL" id="GII44963.1"/>
    </source>
</evidence>
<evidence type="ECO:0000256" key="1">
    <source>
        <dbReference type="SAM" id="MobiDB-lite"/>
    </source>
</evidence>
<feature type="transmembrane region" description="Helical" evidence="2">
    <location>
        <begin position="17"/>
        <end position="36"/>
    </location>
</feature>
<sequence>MTEDGAGDRRSLSRREIIVSGLTLGLGAAGLAWYVAGMRSSRSEPSPKSEFRPPSPAPAPTSAGWQRPIVVGPMCTMARSGDDLYLYDARGTVHALDAGTGATRWKAEPGVPVDTGILLSGDMVVVGGTPHPADGAIPAPNSPEGAVVALDRRTGEPVWRHGTVGSFRFIGGPLPGSVLVHDSDGVLRLLNAATGEVVWRSEVASDTFHLFSVARLAVSGPVVLETFVGTLRADMGDPVTHPNTDWFRALDGVDGTVRWTADVAAAKWTVVPHAGGGRPGTSGSINWLSTEVAGFVHVVRAILSPTGDPNFALSTTSELVGVDVGSGRSMWTFPAGLMSQPVVEADAIYVASAETPDDAVRIHGWDARTGRELWTFRPDGDDAKILIPGATSLAIDGEVLCAGSLDGIVAVDVRTGRKNWSVHHRAHGLRGAPVISGGVVYMVDDSGPADIRAWRLSDGRERPFDGPRGGGRTLVPAGDMLYVTSDTALYGIPLGE</sequence>
<protein>
    <recommendedName>
        <fullName evidence="3">Pyrrolo-quinoline quinone repeat domain-containing protein</fullName>
    </recommendedName>
</protein>
<keyword evidence="2" id="KW-1133">Transmembrane helix</keyword>
<organism evidence="4 5">
    <name type="scientific">Planotetraspora silvatica</name>
    <dbReference type="NCBI Taxonomy" id="234614"/>
    <lineage>
        <taxon>Bacteria</taxon>
        <taxon>Bacillati</taxon>
        <taxon>Actinomycetota</taxon>
        <taxon>Actinomycetes</taxon>
        <taxon>Streptosporangiales</taxon>
        <taxon>Streptosporangiaceae</taxon>
        <taxon>Planotetraspora</taxon>
    </lineage>
</organism>
<dbReference type="Gene3D" id="2.130.10.10">
    <property type="entry name" value="YVTN repeat-like/Quinoprotein amine dehydrogenase"/>
    <property type="match status" value="1"/>
</dbReference>
<keyword evidence="2" id="KW-0812">Transmembrane</keyword>
<feature type="domain" description="Pyrrolo-quinoline quinone repeat" evidence="3">
    <location>
        <begin position="90"/>
        <end position="375"/>
    </location>
</feature>
<dbReference type="EMBL" id="BOOQ01000007">
    <property type="protein sequence ID" value="GII44963.1"/>
    <property type="molecule type" value="Genomic_DNA"/>
</dbReference>
<name>A0A8J3UGP7_9ACTN</name>
<dbReference type="InterPro" id="IPR018391">
    <property type="entry name" value="PQQ_b-propeller_rpt"/>
</dbReference>
<gene>
    <name evidence="4" type="ORF">Psi02_13870</name>
</gene>
<dbReference type="InterPro" id="IPR015943">
    <property type="entry name" value="WD40/YVTN_repeat-like_dom_sf"/>
</dbReference>
<keyword evidence="2" id="KW-0472">Membrane</keyword>
<evidence type="ECO:0000313" key="5">
    <source>
        <dbReference type="Proteomes" id="UP000644610"/>
    </source>
</evidence>
<dbReference type="PANTHER" id="PTHR34512">
    <property type="entry name" value="CELL SURFACE PROTEIN"/>
    <property type="match status" value="1"/>
</dbReference>
<dbReference type="SUPFAM" id="SSF50998">
    <property type="entry name" value="Quinoprotein alcohol dehydrogenase-like"/>
    <property type="match status" value="2"/>
</dbReference>
<evidence type="ECO:0000256" key="2">
    <source>
        <dbReference type="SAM" id="Phobius"/>
    </source>
</evidence>
<feature type="compositionally biased region" description="Basic and acidic residues" evidence="1">
    <location>
        <begin position="41"/>
        <end position="51"/>
    </location>
</feature>
<feature type="region of interest" description="Disordered" evidence="1">
    <location>
        <begin position="41"/>
        <end position="64"/>
    </location>
</feature>
<comment type="caution">
    <text evidence="4">The sequence shown here is derived from an EMBL/GenBank/DDBJ whole genome shotgun (WGS) entry which is preliminary data.</text>
</comment>
<dbReference type="AlphaFoldDB" id="A0A8J3UGP7"/>
<accession>A0A8J3UGP7</accession>
<dbReference type="InterPro" id="IPR002372">
    <property type="entry name" value="PQQ_rpt_dom"/>
</dbReference>
<proteinExistence type="predicted"/>
<dbReference type="SMART" id="SM00564">
    <property type="entry name" value="PQQ"/>
    <property type="match status" value="7"/>
</dbReference>
<dbReference type="PANTHER" id="PTHR34512:SF30">
    <property type="entry name" value="OUTER MEMBRANE PROTEIN ASSEMBLY FACTOR BAMB"/>
    <property type="match status" value="1"/>
</dbReference>
<reference evidence="4" key="1">
    <citation type="submission" date="2021-01" db="EMBL/GenBank/DDBJ databases">
        <title>Whole genome shotgun sequence of Planotetraspora silvatica NBRC 100141.</title>
        <authorList>
            <person name="Komaki H."/>
            <person name="Tamura T."/>
        </authorList>
    </citation>
    <scope>NUCLEOTIDE SEQUENCE</scope>
    <source>
        <strain evidence="4">NBRC 100141</strain>
    </source>
</reference>
<dbReference type="Gene3D" id="2.40.10.480">
    <property type="match status" value="2"/>
</dbReference>
<dbReference type="Pfam" id="PF13360">
    <property type="entry name" value="PQQ_2"/>
    <property type="match status" value="1"/>
</dbReference>
<dbReference type="Proteomes" id="UP000644610">
    <property type="component" value="Unassembled WGS sequence"/>
</dbReference>
<keyword evidence="5" id="KW-1185">Reference proteome</keyword>
<dbReference type="InterPro" id="IPR011047">
    <property type="entry name" value="Quinoprotein_ADH-like_sf"/>
</dbReference>